<evidence type="ECO:0000256" key="6">
    <source>
        <dbReference type="ARBA" id="ARBA00022801"/>
    </source>
</evidence>
<name>A0A067QXH4_ZOONE</name>
<keyword evidence="7" id="KW-0539">Nucleus</keyword>
<keyword evidence="10" id="KW-1185">Reference proteome</keyword>
<reference evidence="9 10" key="1">
    <citation type="journal article" date="2014" name="Nat. Commun.">
        <title>Molecular traces of alternative social organization in a termite genome.</title>
        <authorList>
            <person name="Terrapon N."/>
            <person name="Li C."/>
            <person name="Robertson H.M."/>
            <person name="Ji L."/>
            <person name="Meng X."/>
            <person name="Booth W."/>
            <person name="Chen Z."/>
            <person name="Childers C.P."/>
            <person name="Glastad K.M."/>
            <person name="Gokhale K."/>
            <person name="Gowin J."/>
            <person name="Gronenberg W."/>
            <person name="Hermansen R.A."/>
            <person name="Hu H."/>
            <person name="Hunt B.G."/>
            <person name="Huylmans A.K."/>
            <person name="Khalil S.M."/>
            <person name="Mitchell R.D."/>
            <person name="Munoz-Torres M.C."/>
            <person name="Mustard J.A."/>
            <person name="Pan H."/>
            <person name="Reese J.T."/>
            <person name="Scharf M.E."/>
            <person name="Sun F."/>
            <person name="Vogel H."/>
            <person name="Xiao J."/>
            <person name="Yang W."/>
            <person name="Yang Z."/>
            <person name="Yang Z."/>
            <person name="Zhou J."/>
            <person name="Zhu J."/>
            <person name="Brent C.S."/>
            <person name="Elsik C.G."/>
            <person name="Goodisman M.A."/>
            <person name="Liberles D.A."/>
            <person name="Roe R.M."/>
            <person name="Vargo E.L."/>
            <person name="Vilcinskas A."/>
            <person name="Wang J."/>
            <person name="Bornberg-Bauer E."/>
            <person name="Korb J."/>
            <person name="Zhang G."/>
            <person name="Liebig J."/>
        </authorList>
    </citation>
    <scope>NUCLEOTIDE SEQUENCE [LARGE SCALE GENOMIC DNA]</scope>
    <source>
        <tissue evidence="9">Whole organism</tissue>
    </source>
</reference>
<dbReference type="STRING" id="136037.A0A067QXH4"/>
<dbReference type="PANTHER" id="PTHR22930">
    <property type="match status" value="1"/>
</dbReference>
<proteinExistence type="inferred from homology"/>
<dbReference type="Proteomes" id="UP000027135">
    <property type="component" value="Unassembled WGS sequence"/>
</dbReference>
<keyword evidence="6" id="KW-0378">Hydrolase</keyword>
<feature type="non-terminal residue" evidence="9">
    <location>
        <position position="1"/>
    </location>
</feature>
<keyword evidence="5" id="KW-0479">Metal-binding</keyword>
<organism evidence="9 10">
    <name type="scientific">Zootermopsis nevadensis</name>
    <name type="common">Dampwood termite</name>
    <dbReference type="NCBI Taxonomy" id="136037"/>
    <lineage>
        <taxon>Eukaryota</taxon>
        <taxon>Metazoa</taxon>
        <taxon>Ecdysozoa</taxon>
        <taxon>Arthropoda</taxon>
        <taxon>Hexapoda</taxon>
        <taxon>Insecta</taxon>
        <taxon>Pterygota</taxon>
        <taxon>Neoptera</taxon>
        <taxon>Polyneoptera</taxon>
        <taxon>Dictyoptera</taxon>
        <taxon>Blattodea</taxon>
        <taxon>Blattoidea</taxon>
        <taxon>Termitoidae</taxon>
        <taxon>Termopsidae</taxon>
        <taxon>Zootermopsis</taxon>
    </lineage>
</organism>
<gene>
    <name evidence="9" type="ORF">L798_11095</name>
</gene>
<dbReference type="eggNOG" id="KOG4585">
    <property type="taxonomic scope" value="Eukaryota"/>
</dbReference>
<dbReference type="GO" id="GO:0046872">
    <property type="term" value="F:metal ion binding"/>
    <property type="evidence" value="ECO:0007669"/>
    <property type="project" value="UniProtKB-KW"/>
</dbReference>
<comment type="cofactor">
    <cofactor evidence="1">
        <name>a divalent metal cation</name>
        <dbReference type="ChEBI" id="CHEBI:60240"/>
    </cofactor>
</comment>
<evidence type="ECO:0000256" key="2">
    <source>
        <dbReference type="ARBA" id="ARBA00004123"/>
    </source>
</evidence>
<keyword evidence="4" id="KW-0540">Nuclease</keyword>
<evidence type="ECO:0000259" key="8">
    <source>
        <dbReference type="Pfam" id="PF13359"/>
    </source>
</evidence>
<dbReference type="InterPro" id="IPR027806">
    <property type="entry name" value="HARBI1_dom"/>
</dbReference>
<accession>A0A067QXH4</accession>
<dbReference type="EMBL" id="KK852845">
    <property type="protein sequence ID" value="KDR15131.1"/>
    <property type="molecule type" value="Genomic_DNA"/>
</dbReference>
<evidence type="ECO:0000256" key="4">
    <source>
        <dbReference type="ARBA" id="ARBA00022722"/>
    </source>
</evidence>
<dbReference type="GO" id="GO:0005634">
    <property type="term" value="C:nucleus"/>
    <property type="evidence" value="ECO:0007669"/>
    <property type="project" value="UniProtKB-SubCell"/>
</dbReference>
<feature type="non-terminal residue" evidence="9">
    <location>
        <position position="174"/>
    </location>
</feature>
<evidence type="ECO:0000313" key="10">
    <source>
        <dbReference type="Proteomes" id="UP000027135"/>
    </source>
</evidence>
<dbReference type="GO" id="GO:0004518">
    <property type="term" value="F:nuclease activity"/>
    <property type="evidence" value="ECO:0007669"/>
    <property type="project" value="UniProtKB-KW"/>
</dbReference>
<dbReference type="InterPro" id="IPR045249">
    <property type="entry name" value="HARBI1-like"/>
</dbReference>
<dbReference type="Pfam" id="PF13359">
    <property type="entry name" value="DDE_Tnp_4"/>
    <property type="match status" value="1"/>
</dbReference>
<comment type="similarity">
    <text evidence="3">Belongs to the HARBI1 family.</text>
</comment>
<evidence type="ECO:0000256" key="3">
    <source>
        <dbReference type="ARBA" id="ARBA00006958"/>
    </source>
</evidence>
<dbReference type="AlphaFoldDB" id="A0A067QXH4"/>
<evidence type="ECO:0000256" key="7">
    <source>
        <dbReference type="ARBA" id="ARBA00023242"/>
    </source>
</evidence>
<evidence type="ECO:0000313" key="9">
    <source>
        <dbReference type="EMBL" id="KDR15131.1"/>
    </source>
</evidence>
<protein>
    <recommendedName>
        <fullName evidence="8">DDE Tnp4 domain-containing protein</fullName>
    </recommendedName>
</protein>
<comment type="subcellular location">
    <subcellularLocation>
        <location evidence="2">Nucleus</location>
    </subcellularLocation>
</comment>
<dbReference type="PANTHER" id="PTHR22930:SF269">
    <property type="entry name" value="NUCLEASE HARBI1-LIKE PROTEIN"/>
    <property type="match status" value="1"/>
</dbReference>
<dbReference type="InParanoid" id="A0A067QXH4"/>
<evidence type="ECO:0000256" key="5">
    <source>
        <dbReference type="ARBA" id="ARBA00022723"/>
    </source>
</evidence>
<evidence type="ECO:0000256" key="1">
    <source>
        <dbReference type="ARBA" id="ARBA00001968"/>
    </source>
</evidence>
<dbReference type="GO" id="GO:0016787">
    <property type="term" value="F:hydrolase activity"/>
    <property type="evidence" value="ECO:0007669"/>
    <property type="project" value="UniProtKB-KW"/>
</dbReference>
<sequence>FEKVAEGFWNTWQFPNCIDGKHIRIKRQSNSGSMHYCHKNYYSIGLFAVTEANYKFITVDVGSFGKDSDAGVFDNCPLRRALASGRIKLPEEKCLPGSTIKAPFVFLGDEAFPLTEYLMRPFPRAQLQGEKNEEFNYRLSRTRMVVECSYGRIVTTFRILGKAIETNVQNAVQI</sequence>
<dbReference type="OMA" id="GISMARM"/>
<feature type="domain" description="DDE Tnp4" evidence="8">
    <location>
        <begin position="18"/>
        <end position="172"/>
    </location>
</feature>